<name>A0A919V328_9ACTN</name>
<gene>
    <name evidence="4" type="ORF">Sru01_46000</name>
</gene>
<sequence>MGESVRVRAGTAGDVEEVLAFWRHAAEGTDRKDSAAAVYRLVERDPEALMLAELDGRLVGTLIAGWDGWRCHLYRLAVDPAHRRQGIARTLLAAAERRFTEAGGIRADAMVLHDNTIAHPAWVAAGYTYQPQWGRWVKPLTV</sequence>
<evidence type="ECO:0000313" key="4">
    <source>
        <dbReference type="EMBL" id="GII79618.1"/>
    </source>
</evidence>
<proteinExistence type="predicted"/>
<keyword evidence="5" id="KW-1185">Reference proteome</keyword>
<dbReference type="SUPFAM" id="SSF55729">
    <property type="entry name" value="Acyl-CoA N-acyltransferases (Nat)"/>
    <property type="match status" value="1"/>
</dbReference>
<dbReference type="Gene3D" id="3.40.630.30">
    <property type="match status" value="1"/>
</dbReference>
<evidence type="ECO:0000256" key="2">
    <source>
        <dbReference type="ARBA" id="ARBA00023315"/>
    </source>
</evidence>
<accession>A0A919V328</accession>
<dbReference type="InterPro" id="IPR000182">
    <property type="entry name" value="GNAT_dom"/>
</dbReference>
<dbReference type="InterPro" id="IPR016181">
    <property type="entry name" value="Acyl_CoA_acyltransferase"/>
</dbReference>
<evidence type="ECO:0000256" key="1">
    <source>
        <dbReference type="ARBA" id="ARBA00022679"/>
    </source>
</evidence>
<comment type="caution">
    <text evidence="4">The sequence shown here is derived from an EMBL/GenBank/DDBJ whole genome shotgun (WGS) entry which is preliminary data.</text>
</comment>
<keyword evidence="1" id="KW-0808">Transferase</keyword>
<evidence type="ECO:0000313" key="5">
    <source>
        <dbReference type="Proteomes" id="UP000655287"/>
    </source>
</evidence>
<dbReference type="Pfam" id="PF00583">
    <property type="entry name" value="Acetyltransf_1"/>
    <property type="match status" value="1"/>
</dbReference>
<dbReference type="PANTHER" id="PTHR43877">
    <property type="entry name" value="AMINOALKYLPHOSPHONATE N-ACETYLTRANSFERASE-RELATED-RELATED"/>
    <property type="match status" value="1"/>
</dbReference>
<dbReference type="Proteomes" id="UP000655287">
    <property type="component" value="Unassembled WGS sequence"/>
</dbReference>
<reference evidence="4" key="1">
    <citation type="submission" date="2021-01" db="EMBL/GenBank/DDBJ databases">
        <title>Whole genome shotgun sequence of Sphaerisporangium rufum NBRC 109079.</title>
        <authorList>
            <person name="Komaki H."/>
            <person name="Tamura T."/>
        </authorList>
    </citation>
    <scope>NUCLEOTIDE SEQUENCE</scope>
    <source>
        <strain evidence="4">NBRC 109079</strain>
    </source>
</reference>
<dbReference type="CDD" id="cd04301">
    <property type="entry name" value="NAT_SF"/>
    <property type="match status" value="1"/>
</dbReference>
<evidence type="ECO:0000259" key="3">
    <source>
        <dbReference type="PROSITE" id="PS51186"/>
    </source>
</evidence>
<dbReference type="RefSeq" id="WP_203989684.1">
    <property type="nucleotide sequence ID" value="NZ_BOOU01000059.1"/>
</dbReference>
<keyword evidence="2" id="KW-0012">Acyltransferase</keyword>
<dbReference type="AlphaFoldDB" id="A0A919V328"/>
<dbReference type="PROSITE" id="PS51186">
    <property type="entry name" value="GNAT"/>
    <property type="match status" value="1"/>
</dbReference>
<dbReference type="GO" id="GO:0016747">
    <property type="term" value="F:acyltransferase activity, transferring groups other than amino-acyl groups"/>
    <property type="evidence" value="ECO:0007669"/>
    <property type="project" value="InterPro"/>
</dbReference>
<feature type="domain" description="N-acetyltransferase" evidence="3">
    <location>
        <begin position="5"/>
        <end position="142"/>
    </location>
</feature>
<protein>
    <submittedName>
        <fullName evidence="4">N-acetyltransferase</fullName>
    </submittedName>
</protein>
<organism evidence="4 5">
    <name type="scientific">Sphaerisporangium rufum</name>
    <dbReference type="NCBI Taxonomy" id="1381558"/>
    <lineage>
        <taxon>Bacteria</taxon>
        <taxon>Bacillati</taxon>
        <taxon>Actinomycetota</taxon>
        <taxon>Actinomycetes</taxon>
        <taxon>Streptosporangiales</taxon>
        <taxon>Streptosporangiaceae</taxon>
        <taxon>Sphaerisporangium</taxon>
    </lineage>
</organism>
<dbReference type="InterPro" id="IPR050832">
    <property type="entry name" value="Bact_Acetyltransf"/>
</dbReference>
<dbReference type="EMBL" id="BOOU01000059">
    <property type="protein sequence ID" value="GII79618.1"/>
    <property type="molecule type" value="Genomic_DNA"/>
</dbReference>